<dbReference type="InterPro" id="IPR024403">
    <property type="entry name" value="DHOase_cat"/>
</dbReference>
<dbReference type="EMBL" id="JBHRYQ010000001">
    <property type="protein sequence ID" value="MFC3810192.1"/>
    <property type="molecule type" value="Genomic_DNA"/>
</dbReference>
<dbReference type="Pfam" id="PF12890">
    <property type="entry name" value="DHOase"/>
    <property type="match status" value="1"/>
</dbReference>
<feature type="domain" description="Dihydroorotase catalytic" evidence="2">
    <location>
        <begin position="57"/>
        <end position="226"/>
    </location>
</feature>
<comment type="caution">
    <text evidence="3">The sequence shown here is derived from an EMBL/GenBank/DDBJ whole genome shotgun (WGS) entry which is preliminary data.</text>
</comment>
<dbReference type="InterPro" id="IPR004722">
    <property type="entry name" value="DHOase"/>
</dbReference>
<dbReference type="SUPFAM" id="SSF51338">
    <property type="entry name" value="Composite domain of metallo-dependent hydrolases"/>
    <property type="match status" value="1"/>
</dbReference>
<evidence type="ECO:0000259" key="2">
    <source>
        <dbReference type="Pfam" id="PF12890"/>
    </source>
</evidence>
<reference evidence="4" key="1">
    <citation type="journal article" date="2019" name="Int. J. Syst. Evol. Microbiol.">
        <title>The Global Catalogue of Microorganisms (GCM) 10K type strain sequencing project: providing services to taxonomists for standard genome sequencing and annotation.</title>
        <authorList>
            <consortium name="The Broad Institute Genomics Platform"/>
            <consortium name="The Broad Institute Genome Sequencing Center for Infectious Disease"/>
            <person name="Wu L."/>
            <person name="Ma J."/>
        </authorList>
    </citation>
    <scope>NUCLEOTIDE SEQUENCE [LARGE SCALE GENOMIC DNA]</scope>
    <source>
        <strain evidence="4">CECT 7956</strain>
    </source>
</reference>
<gene>
    <name evidence="3" type="ORF">ACFOOI_05970</name>
</gene>
<proteinExistence type="predicted"/>
<evidence type="ECO:0000313" key="4">
    <source>
        <dbReference type="Proteomes" id="UP001595616"/>
    </source>
</evidence>
<keyword evidence="4" id="KW-1185">Reference proteome</keyword>
<dbReference type="Proteomes" id="UP001595616">
    <property type="component" value="Unassembled WGS sequence"/>
</dbReference>
<dbReference type="PANTHER" id="PTHR43668:SF2">
    <property type="entry name" value="ALLANTOINASE"/>
    <property type="match status" value="1"/>
</dbReference>
<dbReference type="Gene3D" id="2.30.40.10">
    <property type="entry name" value="Urease, subunit C, domain 1"/>
    <property type="match status" value="1"/>
</dbReference>
<protein>
    <submittedName>
        <fullName evidence="3">Dihydroorotase family protein</fullName>
    </submittedName>
</protein>
<name>A0ABV7YVA8_9BACT</name>
<dbReference type="Gene3D" id="3.20.20.140">
    <property type="entry name" value="Metal-dependent hydrolases"/>
    <property type="match status" value="1"/>
</dbReference>
<dbReference type="PANTHER" id="PTHR43668">
    <property type="entry name" value="ALLANTOINASE"/>
    <property type="match status" value="1"/>
</dbReference>
<keyword evidence="1" id="KW-0665">Pyrimidine biosynthesis</keyword>
<evidence type="ECO:0000313" key="3">
    <source>
        <dbReference type="EMBL" id="MFC3810192.1"/>
    </source>
</evidence>
<evidence type="ECO:0000256" key="1">
    <source>
        <dbReference type="ARBA" id="ARBA00022975"/>
    </source>
</evidence>
<accession>A0ABV7YVA8</accession>
<dbReference type="InterPro" id="IPR032466">
    <property type="entry name" value="Metal_Hydrolase"/>
</dbReference>
<organism evidence="3 4">
    <name type="scientific">Lacihabitans lacunae</name>
    <dbReference type="NCBI Taxonomy" id="1028214"/>
    <lineage>
        <taxon>Bacteria</taxon>
        <taxon>Pseudomonadati</taxon>
        <taxon>Bacteroidota</taxon>
        <taxon>Cytophagia</taxon>
        <taxon>Cytophagales</taxon>
        <taxon>Leadbetterellaceae</taxon>
        <taxon>Lacihabitans</taxon>
    </lineage>
</organism>
<dbReference type="SUPFAM" id="SSF51556">
    <property type="entry name" value="Metallo-dependent hydrolases"/>
    <property type="match status" value="1"/>
</dbReference>
<dbReference type="CDD" id="cd01317">
    <property type="entry name" value="DHOase_IIa"/>
    <property type="match status" value="1"/>
</dbReference>
<sequence length="426" mass="46952">MKILIKKALIICAHSSFNNKTMDILVSDGIIANISENIDSDSETEIWEFNNSHVSIGWLDFSLHLKDPGTEWLETLDSMQSAALAGGFTEVVGFPNTHPVIQTKESMGYFKNFSDRNLLQIHNFAAITKNCEGNDFTDMMDLHHHGAVGFSDGNHALQNADILLKSLQYLHALNTLLVTKPEDKYLSMFGQMHEGLQSTLLGLKGIPSASEEIMIMRDLKLLKYANLSSETPILHFSTISTAESVELIRKAKADGLPVSCDISANQLAFLDTDLAGFDTNLKSKPPYRAASDREALKAGLADGTIDTICTDHNPLNEELKNLEFDLADFGAIGLQTAFGAINTHSELGLSTLIEKLTVSNRKLLRQPLPNIEVGQKANLTVFDPTLNYVFKEKDIVSLSKNSPFIEKELKGKALGVLNNKQAFKNK</sequence>
<dbReference type="RefSeq" id="WP_379836106.1">
    <property type="nucleotide sequence ID" value="NZ_JBHRYQ010000001.1"/>
</dbReference>
<dbReference type="InterPro" id="IPR011059">
    <property type="entry name" value="Metal-dep_hydrolase_composite"/>
</dbReference>
<dbReference type="InterPro" id="IPR050138">
    <property type="entry name" value="DHOase/Allantoinase_Hydrolase"/>
</dbReference>